<protein>
    <submittedName>
        <fullName evidence="1">Uncharacterized protein</fullName>
    </submittedName>
</protein>
<reference evidence="2" key="1">
    <citation type="submission" date="2018-05" db="EMBL/GenBank/DDBJ databases">
        <authorList>
            <person name="Hao L."/>
        </authorList>
    </citation>
    <scope>NUCLEOTIDE SEQUENCE [LARGE SCALE GENOMIC DNA]</scope>
</reference>
<dbReference type="Proteomes" id="UP000249818">
    <property type="component" value="Chromosome BARAN1"/>
</dbReference>
<gene>
    <name evidence="1" type="ORF">BARAN1_0083</name>
</gene>
<dbReference type="EMBL" id="LS483254">
    <property type="protein sequence ID" value="SQD92108.1"/>
    <property type="molecule type" value="Genomic_DNA"/>
</dbReference>
<organism evidence="1 2">
    <name type="scientific">Candidatus Bipolaricaulis anaerobius</name>
    <dbReference type="NCBI Taxonomy" id="2026885"/>
    <lineage>
        <taxon>Bacteria</taxon>
        <taxon>Candidatus Bipolaricaulota</taxon>
        <taxon>Candidatus Bipolaricaulia</taxon>
        <taxon>Candidatus Bipolaricaulales</taxon>
        <taxon>Candidatus Bipolaricaulaceae</taxon>
        <taxon>Candidatus Bipolaricaulis</taxon>
    </lineage>
</organism>
<dbReference type="RefSeq" id="WP_157959327.1">
    <property type="nucleotide sequence ID" value="NZ_LS483254.1"/>
</dbReference>
<dbReference type="KEGG" id="bana:BARAN1_0083"/>
<keyword evidence="2" id="KW-1185">Reference proteome</keyword>
<dbReference type="AlphaFoldDB" id="A0A2X3KTW1"/>
<evidence type="ECO:0000313" key="1">
    <source>
        <dbReference type="EMBL" id="SQD92108.1"/>
    </source>
</evidence>
<name>A0A2X3KTW1_9BACT</name>
<accession>A0A2X3KTW1</accession>
<proteinExistence type="predicted"/>
<sequence>MKRALAIAVALCTLGIVGFGQITGKWTGNVCLLPTTTLTSGLTIGYTINGITITSISSFGATGLTGEQFALTGAFGPFNLSGNMYFDVTDVAYMGSKISTSFDFAGVGVGLKVLHWDSTYTANMFTDSSVFPYTRPFREYPILVASPCQTEPGVWGMMYILTGKVEPLNVRASFVDCCEGIEFYDLYLWLDDVSLCCGIALDAEVYFLKEGGFQYLSLSGFSIPLCCGVYFDFGIEFGVDYKEISFTPGFEGLGVEGCFTVYGDALFDEDAPIWEGIEIYGFSLKCTLGDCNYFEMIEAFDPGWMNTYVLSSADDFNIGCGEFELIKLGFCGAACCGGQYTVDLKIWFGEAGGLFDITRFGFAAGIPLMQNLTLNVTGAMPAGGTCQVTSTFCVGWTFTF</sequence>
<evidence type="ECO:0000313" key="2">
    <source>
        <dbReference type="Proteomes" id="UP000249818"/>
    </source>
</evidence>